<evidence type="ECO:0000313" key="3">
    <source>
        <dbReference type="Proteomes" id="UP000583800"/>
    </source>
</evidence>
<sequence>MPTERRDTPTTTAQQDTPDQGDLPSGVARAEAADALAAAPALVDVYPLSGLLVDSLRPTLRAWAQGDSALSYQFRLCDVEAMSGTGCTSSGYLASSKNAWQVPDGKLAWGRQYWWTVTVRDSATLTTVTSPKLTFTTGVRQPLVTSLLAAQAKQGQEYDPRTGNYTTTVTDVSVPTAGLPLSVSPHLQQLGSAPRRDVRRRLVLVVGHEDRPRGAGRSSVCAVDPPGWAKGSLRRSGW</sequence>
<accession>A0A7X0EX69</accession>
<feature type="region of interest" description="Disordered" evidence="1">
    <location>
        <begin position="1"/>
        <end position="25"/>
    </location>
</feature>
<gene>
    <name evidence="2" type="ORF">FHU36_000855</name>
</gene>
<evidence type="ECO:0000256" key="1">
    <source>
        <dbReference type="SAM" id="MobiDB-lite"/>
    </source>
</evidence>
<comment type="caution">
    <text evidence="2">The sequence shown here is derived from an EMBL/GenBank/DDBJ whole genome shotgun (WGS) entry which is preliminary data.</text>
</comment>
<dbReference type="EMBL" id="JACHJB010000001">
    <property type="protein sequence ID" value="MBB6344346.1"/>
    <property type="molecule type" value="Genomic_DNA"/>
</dbReference>
<dbReference type="InterPro" id="IPR013783">
    <property type="entry name" value="Ig-like_fold"/>
</dbReference>
<name>A0A7X0EX69_9ACTN</name>
<organism evidence="2 3">
    <name type="scientific">Nonomuraea muscovyensis</name>
    <dbReference type="NCBI Taxonomy" id="1124761"/>
    <lineage>
        <taxon>Bacteria</taxon>
        <taxon>Bacillati</taxon>
        <taxon>Actinomycetota</taxon>
        <taxon>Actinomycetes</taxon>
        <taxon>Streptosporangiales</taxon>
        <taxon>Streptosporangiaceae</taxon>
        <taxon>Nonomuraea</taxon>
    </lineage>
</organism>
<dbReference type="Gene3D" id="2.60.40.10">
    <property type="entry name" value="Immunoglobulins"/>
    <property type="match status" value="1"/>
</dbReference>
<proteinExistence type="predicted"/>
<dbReference type="Proteomes" id="UP000583800">
    <property type="component" value="Unassembled WGS sequence"/>
</dbReference>
<reference evidence="2 3" key="1">
    <citation type="submission" date="2020-08" db="EMBL/GenBank/DDBJ databases">
        <title>Sequencing the genomes of 1000 actinobacteria strains.</title>
        <authorList>
            <person name="Klenk H.-P."/>
        </authorList>
    </citation>
    <scope>NUCLEOTIDE SEQUENCE [LARGE SCALE GENOMIC DNA]</scope>
    <source>
        <strain evidence="2 3">DSM 45913</strain>
    </source>
</reference>
<protein>
    <submittedName>
        <fullName evidence="2">Uncharacterized protein</fullName>
    </submittedName>
</protein>
<dbReference type="AlphaFoldDB" id="A0A7X0EX69"/>
<evidence type="ECO:0000313" key="2">
    <source>
        <dbReference type="EMBL" id="MBB6344346.1"/>
    </source>
</evidence>
<keyword evidence="3" id="KW-1185">Reference proteome</keyword>
<dbReference type="GO" id="GO:0005975">
    <property type="term" value="P:carbohydrate metabolic process"/>
    <property type="evidence" value="ECO:0007669"/>
    <property type="project" value="UniProtKB-ARBA"/>
</dbReference>
<feature type="compositionally biased region" description="Low complexity" evidence="1">
    <location>
        <begin position="9"/>
        <end position="20"/>
    </location>
</feature>